<keyword evidence="6" id="KW-0862">Zinc</keyword>
<dbReference type="SUPFAM" id="SSF56712">
    <property type="entry name" value="Prokaryotic type I DNA topoisomerase"/>
    <property type="match status" value="1"/>
</dbReference>
<proteinExistence type="inferred from homology"/>
<evidence type="ECO:0000256" key="7">
    <source>
        <dbReference type="ARBA" id="ARBA00022842"/>
    </source>
</evidence>
<dbReference type="InterPro" id="IPR013825">
    <property type="entry name" value="Topo_IA_cen_sub2"/>
</dbReference>
<dbReference type="InterPro" id="IPR013824">
    <property type="entry name" value="Topo_IA_cen_sub1"/>
</dbReference>
<evidence type="ECO:0000256" key="13">
    <source>
        <dbReference type="ARBA" id="ARBA00032235"/>
    </source>
</evidence>
<comment type="catalytic activity">
    <reaction evidence="1">
        <text>ATP-independent breakage of single-stranded DNA, followed by passage and rejoining.</text>
        <dbReference type="EC" id="5.6.2.1"/>
    </reaction>
</comment>
<evidence type="ECO:0000256" key="5">
    <source>
        <dbReference type="ARBA" id="ARBA00022771"/>
    </source>
</evidence>
<dbReference type="InterPro" id="IPR003601">
    <property type="entry name" value="Topo_IA_2"/>
</dbReference>
<dbReference type="PROSITE" id="PS52039">
    <property type="entry name" value="TOPO_IA_2"/>
    <property type="match status" value="1"/>
</dbReference>
<dbReference type="PANTHER" id="PTHR42785">
    <property type="entry name" value="DNA TOPOISOMERASE, TYPE IA, CORE"/>
    <property type="match status" value="1"/>
</dbReference>
<dbReference type="PRINTS" id="PR00417">
    <property type="entry name" value="PRTPISMRASEI"/>
</dbReference>
<evidence type="ECO:0000313" key="17">
    <source>
        <dbReference type="EMBL" id="PJA50942.1"/>
    </source>
</evidence>
<dbReference type="Gene3D" id="1.10.460.10">
    <property type="entry name" value="Topoisomerase I, domain 2"/>
    <property type="match status" value="1"/>
</dbReference>
<gene>
    <name evidence="17" type="ORF">CO168_02400</name>
</gene>
<keyword evidence="7" id="KW-0460">Magnesium</keyword>
<dbReference type="EC" id="5.6.2.1" evidence="3"/>
<dbReference type="PROSITE" id="PS00396">
    <property type="entry name" value="TOPO_IA_1"/>
    <property type="match status" value="1"/>
</dbReference>
<dbReference type="Pfam" id="PF01396">
    <property type="entry name" value="Zn_ribbon_Top1"/>
    <property type="match status" value="2"/>
</dbReference>
<dbReference type="SMART" id="SM00493">
    <property type="entry name" value="TOPRIM"/>
    <property type="match status" value="1"/>
</dbReference>
<dbReference type="SUPFAM" id="SSF57783">
    <property type="entry name" value="Zinc beta-ribbon"/>
    <property type="match status" value="1"/>
</dbReference>
<dbReference type="InterPro" id="IPR013497">
    <property type="entry name" value="Topo_IA_cen"/>
</dbReference>
<dbReference type="SMART" id="SM00437">
    <property type="entry name" value="TOP1Ac"/>
    <property type="match status" value="1"/>
</dbReference>
<dbReference type="Gene3D" id="2.70.20.10">
    <property type="entry name" value="Topoisomerase I, domain 3"/>
    <property type="match status" value="1"/>
</dbReference>
<dbReference type="PROSITE" id="PS50880">
    <property type="entry name" value="TOPRIM"/>
    <property type="match status" value="1"/>
</dbReference>
<evidence type="ECO:0000256" key="2">
    <source>
        <dbReference type="ARBA" id="ARBA00009446"/>
    </source>
</evidence>
<dbReference type="InterPro" id="IPR006171">
    <property type="entry name" value="TOPRIM_dom"/>
</dbReference>
<evidence type="ECO:0000256" key="11">
    <source>
        <dbReference type="ARBA" id="ARBA00030003"/>
    </source>
</evidence>
<dbReference type="PANTHER" id="PTHR42785:SF1">
    <property type="entry name" value="DNA TOPOISOMERASE"/>
    <property type="match status" value="1"/>
</dbReference>
<dbReference type="GO" id="GO:0003677">
    <property type="term" value="F:DNA binding"/>
    <property type="evidence" value="ECO:0007669"/>
    <property type="project" value="UniProtKB-KW"/>
</dbReference>
<feature type="non-terminal residue" evidence="17">
    <location>
        <position position="665"/>
    </location>
</feature>
<keyword evidence="4" id="KW-0479">Metal-binding</keyword>
<dbReference type="InterPro" id="IPR003602">
    <property type="entry name" value="Topo_IA_DNA-bd_dom"/>
</dbReference>
<dbReference type="CDD" id="cd03363">
    <property type="entry name" value="TOPRIM_TopoIA_TopoI"/>
    <property type="match status" value="1"/>
</dbReference>
<evidence type="ECO:0000256" key="4">
    <source>
        <dbReference type="ARBA" id="ARBA00022723"/>
    </source>
</evidence>
<feature type="domain" description="Toprim" evidence="15">
    <location>
        <begin position="3"/>
        <end position="118"/>
    </location>
</feature>
<dbReference type="AlphaFoldDB" id="A0A2M7XNF5"/>
<dbReference type="HAMAP" id="MF_00952">
    <property type="entry name" value="Topoisom_1_prok"/>
    <property type="match status" value="1"/>
</dbReference>
<dbReference type="InterPro" id="IPR005733">
    <property type="entry name" value="TopoI_bac-type"/>
</dbReference>
<evidence type="ECO:0000259" key="16">
    <source>
        <dbReference type="PROSITE" id="PS52039"/>
    </source>
</evidence>
<dbReference type="InterPro" id="IPR013498">
    <property type="entry name" value="Topo_IA_Znf"/>
</dbReference>
<accession>A0A2M7XNF5</accession>
<dbReference type="Pfam" id="PF01131">
    <property type="entry name" value="Topoisom_bac"/>
    <property type="match status" value="1"/>
</dbReference>
<protein>
    <recommendedName>
        <fullName evidence="3">DNA topoisomerase</fullName>
        <ecNumber evidence="3">5.6.2.1</ecNumber>
    </recommendedName>
    <alternativeName>
        <fullName evidence="14">Omega-protein</fullName>
    </alternativeName>
    <alternativeName>
        <fullName evidence="13">Relaxing enzyme</fullName>
    </alternativeName>
    <alternativeName>
        <fullName evidence="11">Swivelase</fullName>
    </alternativeName>
    <alternativeName>
        <fullName evidence="12">Untwisting enzyme</fullName>
    </alternativeName>
</protein>
<reference evidence="18" key="1">
    <citation type="submission" date="2017-09" db="EMBL/GenBank/DDBJ databases">
        <title>Depth-based differentiation of microbial function through sediment-hosted aquifers and enrichment of novel symbionts in the deep terrestrial subsurface.</title>
        <authorList>
            <person name="Probst A.J."/>
            <person name="Ladd B."/>
            <person name="Jarett J.K."/>
            <person name="Geller-Mcgrath D.E."/>
            <person name="Sieber C.M.K."/>
            <person name="Emerson J.B."/>
            <person name="Anantharaman K."/>
            <person name="Thomas B.C."/>
            <person name="Malmstrom R."/>
            <person name="Stieglmeier M."/>
            <person name="Klingl A."/>
            <person name="Woyke T."/>
            <person name="Ryan C.M."/>
            <person name="Banfield J.F."/>
        </authorList>
    </citation>
    <scope>NUCLEOTIDE SEQUENCE [LARGE SCALE GENOMIC DNA]</scope>
</reference>
<evidence type="ECO:0000313" key="18">
    <source>
        <dbReference type="Proteomes" id="UP000230518"/>
    </source>
</evidence>
<evidence type="ECO:0000256" key="14">
    <source>
        <dbReference type="ARBA" id="ARBA00032877"/>
    </source>
</evidence>
<dbReference type="Pfam" id="PF01751">
    <property type="entry name" value="Toprim"/>
    <property type="match status" value="1"/>
</dbReference>
<evidence type="ECO:0000256" key="12">
    <source>
        <dbReference type="ARBA" id="ARBA00031985"/>
    </source>
</evidence>
<evidence type="ECO:0000256" key="10">
    <source>
        <dbReference type="ARBA" id="ARBA00023235"/>
    </source>
</evidence>
<evidence type="ECO:0000256" key="9">
    <source>
        <dbReference type="ARBA" id="ARBA00023125"/>
    </source>
</evidence>
<evidence type="ECO:0000256" key="8">
    <source>
        <dbReference type="ARBA" id="ARBA00023029"/>
    </source>
</evidence>
<dbReference type="GO" id="GO:0006265">
    <property type="term" value="P:DNA topological change"/>
    <property type="evidence" value="ECO:0007669"/>
    <property type="project" value="InterPro"/>
</dbReference>
<evidence type="ECO:0000256" key="1">
    <source>
        <dbReference type="ARBA" id="ARBA00000213"/>
    </source>
</evidence>
<comment type="caution">
    <text evidence="17">The sequence shown here is derived from an EMBL/GenBank/DDBJ whole genome shotgun (WGS) entry which is preliminary data.</text>
</comment>
<evidence type="ECO:0000259" key="15">
    <source>
        <dbReference type="PROSITE" id="PS50880"/>
    </source>
</evidence>
<name>A0A2M7XNF5_9BACT</name>
<dbReference type="GO" id="GO:0008270">
    <property type="term" value="F:zinc ion binding"/>
    <property type="evidence" value="ECO:0007669"/>
    <property type="project" value="UniProtKB-KW"/>
</dbReference>
<evidence type="ECO:0000256" key="6">
    <source>
        <dbReference type="ARBA" id="ARBA00022833"/>
    </source>
</evidence>
<dbReference type="Gene3D" id="3.40.50.140">
    <property type="match status" value="1"/>
</dbReference>
<feature type="domain" description="Topo IA-type catalytic" evidence="16">
    <location>
        <begin position="144"/>
        <end position="569"/>
    </location>
</feature>
<dbReference type="Gene3D" id="3.30.65.10">
    <property type="entry name" value="Bacterial Topoisomerase I, domain 1"/>
    <property type="match status" value="2"/>
</dbReference>
<dbReference type="InterPro" id="IPR023406">
    <property type="entry name" value="Topo_IA_AS"/>
</dbReference>
<dbReference type="CDD" id="cd00186">
    <property type="entry name" value="TOP1Ac"/>
    <property type="match status" value="1"/>
</dbReference>
<dbReference type="InterPro" id="IPR023405">
    <property type="entry name" value="Topo_IA_core_domain"/>
</dbReference>
<dbReference type="InterPro" id="IPR013826">
    <property type="entry name" value="Topo_IA_cen_sub3"/>
</dbReference>
<dbReference type="SMART" id="SM00436">
    <property type="entry name" value="TOP1Bc"/>
    <property type="match status" value="1"/>
</dbReference>
<dbReference type="GO" id="GO:0005694">
    <property type="term" value="C:chromosome"/>
    <property type="evidence" value="ECO:0007669"/>
    <property type="project" value="InterPro"/>
</dbReference>
<evidence type="ECO:0000256" key="3">
    <source>
        <dbReference type="ARBA" id="ARBA00012891"/>
    </source>
</evidence>
<dbReference type="Proteomes" id="UP000230518">
    <property type="component" value="Unassembled WGS sequence"/>
</dbReference>
<keyword evidence="9" id="KW-0238">DNA-binding</keyword>
<dbReference type="EMBL" id="PFWO01000046">
    <property type="protein sequence ID" value="PJA50942.1"/>
    <property type="molecule type" value="Genomic_DNA"/>
</dbReference>
<comment type="similarity">
    <text evidence="2">Belongs to the type IA topoisomerase family.</text>
</comment>
<dbReference type="NCBIfam" id="TIGR01051">
    <property type="entry name" value="topA_bact"/>
    <property type="match status" value="1"/>
</dbReference>
<keyword evidence="10 17" id="KW-0413">Isomerase</keyword>
<sequence>MKKALMVVESPTKARTIGKYLKDSFEVVATVGHFRDLPKSKMGVDPKNGFAIDYVIDSKKRDVVKQLELLASRADKIYLASDPDREGEAIAWHTQWLLSNKQVPKNNFQTSSKKQIPKVIKRISFHEITKEAIEEAIKNAGEIDMNMVNAQQGRRVLDRLVGYSLSPILWRKVRRGLSAGRVQSVAVRLIVEREAEIEAFKKEIYYKVGADFGFMADLFKIDGKQFITLQKIKLFDGEYSFSKSLFITQEQADKFVGKLSKDFVVAQVGARETIKTPLPAFTTSKLQQMAARRFGWSGKQTMSLAQRLYEQGHITYHRTDSVNLSPKAIEGFRKFIGEKYGEKYVAEKVRVFKNNSKNAQEAHEAIRPTKVNVLTIDTADAKENKLYELIWRRAVATQASVARLSNTTVILKNNNGEFKSIGVKVNFDGFLRISGDKHEDQLLPELVVGQALKSKSLKVEEVTTNPPPRYTDASLVASLEKQGIGRPSTYAPIISTIILRQYVNREEGKIVPTALGKATNEFLAKNFSDILSLPFTAGMEENLDLVALGKLDWKKMMKDFWGKFEKEIKVVEKTAERVKVATESIGEKCPDCHDGDLVIREGKFGKFISCDQFPECKYTRAFRELAGFNCPLCGKEGVVKKTSKGKKFFGCSDYPKCTWAAWKKP</sequence>
<dbReference type="Gene3D" id="1.10.290.10">
    <property type="entry name" value="Topoisomerase I, domain 4"/>
    <property type="match status" value="1"/>
</dbReference>
<dbReference type="GO" id="GO:0003917">
    <property type="term" value="F:DNA topoisomerase type I (single strand cut, ATP-independent) activity"/>
    <property type="evidence" value="ECO:0007669"/>
    <property type="project" value="UniProtKB-EC"/>
</dbReference>
<dbReference type="InterPro" id="IPR000380">
    <property type="entry name" value="Topo_IA"/>
</dbReference>
<dbReference type="InterPro" id="IPR034149">
    <property type="entry name" value="TOPRIM_TopoI"/>
</dbReference>
<dbReference type="InterPro" id="IPR028612">
    <property type="entry name" value="Topoisom_1_IA"/>
</dbReference>
<organism evidence="17 18">
    <name type="scientific">Candidatus Shapirobacteria bacterium CG_4_9_14_3_um_filter_36_12</name>
    <dbReference type="NCBI Taxonomy" id="1974877"/>
    <lineage>
        <taxon>Bacteria</taxon>
        <taxon>Candidatus Shapironibacteriota</taxon>
    </lineage>
</organism>
<keyword evidence="8" id="KW-0799">Topoisomerase</keyword>
<keyword evidence="5" id="KW-0863">Zinc-finger</keyword>